<evidence type="ECO:0000256" key="3">
    <source>
        <dbReference type="ARBA" id="ARBA00009548"/>
    </source>
</evidence>
<feature type="compositionally biased region" description="Gly residues" evidence="13">
    <location>
        <begin position="232"/>
        <end position="244"/>
    </location>
</feature>
<feature type="region of interest" description="Disordered" evidence="13">
    <location>
        <begin position="864"/>
        <end position="890"/>
    </location>
</feature>
<dbReference type="STRING" id="78915.A0A4P9Y013"/>
<dbReference type="GO" id="GO:0051028">
    <property type="term" value="P:mRNA transport"/>
    <property type="evidence" value="ECO:0007669"/>
    <property type="project" value="UniProtKB-KW"/>
</dbReference>
<comment type="subcellular location">
    <subcellularLocation>
        <location evidence="2">Cytoplasm</location>
    </subcellularLocation>
    <subcellularLocation>
        <location evidence="1">Nucleus</location>
    </subcellularLocation>
</comment>
<keyword evidence="8" id="KW-0810">Translation regulation</keyword>
<feature type="domain" description="Btz" evidence="14">
    <location>
        <begin position="166"/>
        <end position="220"/>
    </location>
</feature>
<dbReference type="GO" id="GO:0005737">
    <property type="term" value="C:cytoplasm"/>
    <property type="evidence" value="ECO:0007669"/>
    <property type="project" value="UniProtKB-SubCell"/>
</dbReference>
<dbReference type="GO" id="GO:0003729">
    <property type="term" value="F:mRNA binding"/>
    <property type="evidence" value="ECO:0007669"/>
    <property type="project" value="InterPro"/>
</dbReference>
<dbReference type="Proteomes" id="UP000271241">
    <property type="component" value="Unassembled WGS sequence"/>
</dbReference>
<evidence type="ECO:0000256" key="2">
    <source>
        <dbReference type="ARBA" id="ARBA00004496"/>
    </source>
</evidence>
<keyword evidence="12" id="KW-0539">Nucleus</keyword>
<dbReference type="GO" id="GO:0006397">
    <property type="term" value="P:mRNA processing"/>
    <property type="evidence" value="ECO:0007669"/>
    <property type="project" value="UniProtKB-KW"/>
</dbReference>
<evidence type="ECO:0000256" key="9">
    <source>
        <dbReference type="ARBA" id="ARBA00022884"/>
    </source>
</evidence>
<gene>
    <name evidence="15" type="ORF">THASP1DRAFT_27115</name>
</gene>
<organism evidence="15 16">
    <name type="scientific">Thamnocephalis sphaerospora</name>
    <dbReference type="NCBI Taxonomy" id="78915"/>
    <lineage>
        <taxon>Eukaryota</taxon>
        <taxon>Fungi</taxon>
        <taxon>Fungi incertae sedis</taxon>
        <taxon>Zoopagomycota</taxon>
        <taxon>Zoopagomycotina</taxon>
        <taxon>Zoopagomycetes</taxon>
        <taxon>Zoopagales</taxon>
        <taxon>Sigmoideomycetaceae</taxon>
        <taxon>Thamnocephalis</taxon>
    </lineage>
</organism>
<name>A0A4P9Y013_9FUNG</name>
<feature type="compositionally biased region" description="Low complexity" evidence="13">
    <location>
        <begin position="301"/>
        <end position="372"/>
    </location>
</feature>
<dbReference type="InterPro" id="IPR018545">
    <property type="entry name" value="Btz_dom"/>
</dbReference>
<evidence type="ECO:0000256" key="1">
    <source>
        <dbReference type="ARBA" id="ARBA00004123"/>
    </source>
</evidence>
<dbReference type="GO" id="GO:0000184">
    <property type="term" value="P:nuclear-transcribed mRNA catabolic process, nonsense-mediated decay"/>
    <property type="evidence" value="ECO:0007669"/>
    <property type="project" value="UniProtKB-KW"/>
</dbReference>
<evidence type="ECO:0000256" key="6">
    <source>
        <dbReference type="ARBA" id="ARBA00022664"/>
    </source>
</evidence>
<accession>A0A4P9Y013</accession>
<feature type="compositionally biased region" description="Acidic residues" evidence="13">
    <location>
        <begin position="35"/>
        <end position="44"/>
    </location>
</feature>
<evidence type="ECO:0000256" key="5">
    <source>
        <dbReference type="ARBA" id="ARBA00022490"/>
    </source>
</evidence>
<evidence type="ECO:0000256" key="4">
    <source>
        <dbReference type="ARBA" id="ARBA00022448"/>
    </source>
</evidence>
<feature type="compositionally biased region" description="Low complexity" evidence="13">
    <location>
        <begin position="218"/>
        <end position="230"/>
    </location>
</feature>
<dbReference type="GO" id="GO:0006417">
    <property type="term" value="P:regulation of translation"/>
    <property type="evidence" value="ECO:0007669"/>
    <property type="project" value="UniProtKB-KW"/>
</dbReference>
<feature type="region of interest" description="Disordered" evidence="13">
    <location>
        <begin position="390"/>
        <end position="505"/>
    </location>
</feature>
<evidence type="ECO:0000256" key="11">
    <source>
        <dbReference type="ARBA" id="ARBA00023187"/>
    </source>
</evidence>
<dbReference type="GO" id="GO:0008380">
    <property type="term" value="P:RNA splicing"/>
    <property type="evidence" value="ECO:0007669"/>
    <property type="project" value="UniProtKB-KW"/>
</dbReference>
<keyword evidence="6" id="KW-0507">mRNA processing</keyword>
<feature type="compositionally biased region" description="Low complexity" evidence="13">
    <location>
        <begin position="864"/>
        <end position="874"/>
    </location>
</feature>
<evidence type="ECO:0000313" key="15">
    <source>
        <dbReference type="EMBL" id="RKP11080.1"/>
    </source>
</evidence>
<dbReference type="AlphaFoldDB" id="A0A4P9Y013"/>
<evidence type="ECO:0000256" key="7">
    <source>
        <dbReference type="ARBA" id="ARBA00022816"/>
    </source>
</evidence>
<evidence type="ECO:0000259" key="14">
    <source>
        <dbReference type="Pfam" id="PF09405"/>
    </source>
</evidence>
<proteinExistence type="inferred from homology"/>
<evidence type="ECO:0000256" key="13">
    <source>
        <dbReference type="SAM" id="MobiDB-lite"/>
    </source>
</evidence>
<comment type="similarity">
    <text evidence="3">Belongs to the CASC3 family.</text>
</comment>
<keyword evidence="4" id="KW-0813">Transport</keyword>
<keyword evidence="10" id="KW-0866">Nonsense-mediated mRNA decay</keyword>
<keyword evidence="11" id="KW-0508">mRNA splicing</keyword>
<dbReference type="OrthoDB" id="3361414at2759"/>
<evidence type="ECO:0000256" key="8">
    <source>
        <dbReference type="ARBA" id="ARBA00022845"/>
    </source>
</evidence>
<evidence type="ECO:0000256" key="10">
    <source>
        <dbReference type="ARBA" id="ARBA00023161"/>
    </source>
</evidence>
<feature type="compositionally biased region" description="Gly residues" evidence="13">
    <location>
        <begin position="397"/>
        <end position="407"/>
    </location>
</feature>
<keyword evidence="9" id="KW-0694">RNA-binding</keyword>
<feature type="compositionally biased region" description="Gly residues" evidence="13">
    <location>
        <begin position="420"/>
        <end position="429"/>
    </location>
</feature>
<evidence type="ECO:0000313" key="16">
    <source>
        <dbReference type="Proteomes" id="UP000271241"/>
    </source>
</evidence>
<keyword evidence="16" id="KW-1185">Reference proteome</keyword>
<feature type="compositionally biased region" description="Low complexity" evidence="13">
    <location>
        <begin position="494"/>
        <end position="504"/>
    </location>
</feature>
<evidence type="ECO:0000256" key="12">
    <source>
        <dbReference type="ARBA" id="ARBA00023242"/>
    </source>
</evidence>
<keyword evidence="5" id="KW-0963">Cytoplasm</keyword>
<feature type="compositionally biased region" description="Low complexity" evidence="13">
    <location>
        <begin position="113"/>
        <end position="136"/>
    </location>
</feature>
<dbReference type="GO" id="GO:0035145">
    <property type="term" value="C:exon-exon junction complex"/>
    <property type="evidence" value="ECO:0007669"/>
    <property type="project" value="InterPro"/>
</dbReference>
<feature type="region of interest" description="Disordered" evidence="13">
    <location>
        <begin position="200"/>
        <end position="373"/>
    </location>
</feature>
<dbReference type="Pfam" id="PF09405">
    <property type="entry name" value="Btz"/>
    <property type="match status" value="1"/>
</dbReference>
<keyword evidence="7" id="KW-0509">mRNA transport</keyword>
<dbReference type="EMBL" id="KZ992427">
    <property type="protein sequence ID" value="RKP11080.1"/>
    <property type="molecule type" value="Genomic_DNA"/>
</dbReference>
<feature type="region of interest" description="Disordered" evidence="13">
    <location>
        <begin position="1"/>
        <end position="184"/>
    </location>
</feature>
<feature type="compositionally biased region" description="Acidic residues" evidence="13">
    <location>
        <begin position="56"/>
        <end position="89"/>
    </location>
</feature>
<protein>
    <recommendedName>
        <fullName evidence="14">Btz domain-containing protein</fullName>
    </recommendedName>
</protein>
<sequence length="890" mass="90109">MDLLLRRGPRARRVSGEPDEEPLSDYSEGTIGSATDEEDEEVDEKDAGVGTGHENVEDEEEDEVSDEEEEDVDDNDDDEEEEDEEDGENANEQLGTSGTEEDDAEQTDAMATKVAGNRDAAAAKKGAASTKVAKPAAPKRPPVKGAAPSTRAIGPPPPRGRSETAFERRQRQRDTYRQRLAEDPSFVPHIGEFWSHDDRFMPAGLRNRRPGRGGFRGRGASMRGAPMRGTPRGRGGFGPRGRGGMPLAAPNTPPAVNAKAGDKAGTPKAAVTGEAKAATPPIKPVADKAGASSKSQKSRDAAPAAAAQSTVATATDTKQRASAASQPATPAAASTAVPASASTSASTSAHEPAQAPAQTPTQTPVQVPAQAPGFNARWGHDGFEHLERTQTRPFARGGPGGWRGRGGPVDDAPERWHGPPRGGFRGGPPGNRWHRPPRGNIRPWGFARGRGRGAAYPAPPVRPQQANASTLPPAKAEDRTQAPPVKPDNAPTQAGASAAGSKAKMVQPMRGIKPNTKGEASNAAVMPAKKAGLAGSASAATKLSKANDNVTASANDAGKSPAGRQIRFGNVVNVTLSGRSGINDDAAVRMPPTVGKPANAVPAAAPATAATAAASPAAGGAQRPMVKEIATQTLGNGTSSEATGSGAVAESVGADAIRPPGPTAEAVASAGVAAAAANAANTVSTAHSAAPVVYLYTAANGLTIPMAEGAPYAMAQPGGLLPTVSQAPTSQPLTSQPPQPMAPPQPILFQTPSGLVVPVTPVNTSNGGYYSGFPVPTYVNAATMDVNGSPQAVPQFVPYTGGVPAYMPPLPPQNTTTAGGTVYYGLPYAEGGDAAGGAYYYAGPHMPPAAAAAAAAARHGNAAAGANSVGSAHGTPRSVHPSAADAAGDA</sequence>
<reference evidence="16" key="1">
    <citation type="journal article" date="2018" name="Nat. Microbiol.">
        <title>Leveraging single-cell genomics to expand the fungal tree of life.</title>
        <authorList>
            <person name="Ahrendt S.R."/>
            <person name="Quandt C.A."/>
            <person name="Ciobanu D."/>
            <person name="Clum A."/>
            <person name="Salamov A."/>
            <person name="Andreopoulos B."/>
            <person name="Cheng J.F."/>
            <person name="Woyke T."/>
            <person name="Pelin A."/>
            <person name="Henrissat B."/>
            <person name="Reynolds N.K."/>
            <person name="Benny G.L."/>
            <person name="Smith M.E."/>
            <person name="James T.Y."/>
            <person name="Grigoriev I.V."/>
        </authorList>
    </citation>
    <scope>NUCLEOTIDE SEQUENCE [LARGE SCALE GENOMIC DNA]</scope>
    <source>
        <strain evidence="16">RSA 1356</strain>
    </source>
</reference>
<feature type="compositionally biased region" description="Basic and acidic residues" evidence="13">
    <location>
        <begin position="160"/>
        <end position="182"/>
    </location>
</feature>